<dbReference type="Gene3D" id="1.20.1260.10">
    <property type="match status" value="1"/>
</dbReference>
<comment type="caution">
    <text evidence="1">The sequence shown here is derived from an EMBL/GenBank/DDBJ whole genome shotgun (WGS) entry which is preliminary data.</text>
</comment>
<dbReference type="EMBL" id="VIUW01000003">
    <property type="protein sequence ID" value="TWD14396.1"/>
    <property type="molecule type" value="Genomic_DNA"/>
</dbReference>
<organism evidence="1 2">
    <name type="scientific">Marihabitans asiaticum</name>
    <dbReference type="NCBI Taxonomy" id="415218"/>
    <lineage>
        <taxon>Bacteria</taxon>
        <taxon>Bacillati</taxon>
        <taxon>Actinomycetota</taxon>
        <taxon>Actinomycetes</taxon>
        <taxon>Micrococcales</taxon>
        <taxon>Intrasporangiaceae</taxon>
        <taxon>Marihabitans</taxon>
    </lineage>
</organism>
<dbReference type="InterPro" id="IPR012347">
    <property type="entry name" value="Ferritin-like"/>
</dbReference>
<dbReference type="RefSeq" id="WP_144857272.1">
    <property type="nucleotide sequence ID" value="NZ_BAAAYT010000005.1"/>
</dbReference>
<protein>
    <recommendedName>
        <fullName evidence="3">DUF4439 domain-containing protein</fullName>
    </recommendedName>
</protein>
<dbReference type="Proteomes" id="UP000315628">
    <property type="component" value="Unassembled WGS sequence"/>
</dbReference>
<evidence type="ECO:0000313" key="2">
    <source>
        <dbReference type="Proteomes" id="UP000315628"/>
    </source>
</evidence>
<reference evidence="1 2" key="1">
    <citation type="submission" date="2019-06" db="EMBL/GenBank/DDBJ databases">
        <title>Sequencing the genomes of 1000 actinobacteria strains.</title>
        <authorList>
            <person name="Klenk H.-P."/>
        </authorList>
    </citation>
    <scope>NUCLEOTIDE SEQUENCE [LARGE SCALE GENOMIC DNA]</scope>
    <source>
        <strain evidence="1 2">DSM 18935</strain>
    </source>
</reference>
<evidence type="ECO:0000313" key="1">
    <source>
        <dbReference type="EMBL" id="TWD14396.1"/>
    </source>
</evidence>
<gene>
    <name evidence="1" type="ORF">FB557_1805</name>
</gene>
<dbReference type="AlphaFoldDB" id="A0A560W9U4"/>
<dbReference type="OrthoDB" id="5146090at2"/>
<name>A0A560W9U4_9MICO</name>
<evidence type="ECO:0008006" key="3">
    <source>
        <dbReference type="Google" id="ProtNLM"/>
    </source>
</evidence>
<sequence length="282" mass="29692">MGGVHPPAPTRRAALLTVGAALLTATGCGVRLEEDAPNLPFVPTRQPVDGEAALLTVLAATTHQQDAGAGERADLLAEALAELRVPEASITAARRRPTPTVGEDIAAHEAALRTCPSPLLPQVGRLCVSRLRHGQRELWTADDDERTWVAAPAAAQAASATRAAIWGLTVAGAKGDERLRGEVEQDVELLDRLRTRQVSAGEDGGEDAPLGYQLDEQVGTAGEARALSGALLARLARSYLGLFAELADDRSAAHEVVSWTVDVLDRGADRDLSVPELHLDLG</sequence>
<proteinExistence type="predicted"/>
<keyword evidence="2" id="KW-1185">Reference proteome</keyword>
<accession>A0A560W9U4</accession>